<evidence type="ECO:0000313" key="1">
    <source>
        <dbReference type="EMBL" id="MDO3423961.1"/>
    </source>
</evidence>
<name>A0ABT8TYT9_9FLAO</name>
<organism evidence="1 2">
    <name type="scientific">Chryseobacterium urinae</name>
    <dbReference type="NCBI Taxonomy" id="3058400"/>
    <lineage>
        <taxon>Bacteria</taxon>
        <taxon>Pseudomonadati</taxon>
        <taxon>Bacteroidota</taxon>
        <taxon>Flavobacteriia</taxon>
        <taxon>Flavobacteriales</taxon>
        <taxon>Weeksellaceae</taxon>
        <taxon>Chryseobacterium group</taxon>
        <taxon>Chryseobacterium</taxon>
    </lineage>
</organism>
<dbReference type="EMBL" id="JAULSJ010000004">
    <property type="protein sequence ID" value="MDO3423961.1"/>
    <property type="molecule type" value="Genomic_DNA"/>
</dbReference>
<sequence length="257" mass="28428">MGEAIKKAIGNDLKGYKIFSYPTDNFGLITSYENSLSDGNFLCDMLNCIGINDSAQVDWLSLNDFAGVGSGGSITLEEKQKSKFAVEVLLPKIYDVVGINGGFEKEKETVVTLNIGKAYLRKLRRDKIVEYIEKLDNSKSIKRAFLNGKLVLVVADCVIENMSVTVKVDQEISASLDAKLGVTGSTVAAKVFQDASLSVKFEKKSEGVYTFSISHPVIFARLTKKQPTAGYLNNDEFFESWETVKSDFEDNLIKLKK</sequence>
<evidence type="ECO:0000313" key="2">
    <source>
        <dbReference type="Proteomes" id="UP001168128"/>
    </source>
</evidence>
<dbReference type="RefSeq" id="WP_302713696.1">
    <property type="nucleotide sequence ID" value="NZ_JAULSJ010000004.1"/>
</dbReference>
<protein>
    <submittedName>
        <fullName evidence="1">Uncharacterized protein</fullName>
    </submittedName>
</protein>
<dbReference type="Proteomes" id="UP001168128">
    <property type="component" value="Unassembled WGS sequence"/>
</dbReference>
<reference evidence="1" key="1">
    <citation type="submission" date="2023-07" db="EMBL/GenBank/DDBJ databases">
        <title>AMR profile of multidrug- resistance Chryseobacterium gambrini related strain.</title>
        <authorList>
            <person name="Kirdat K."/>
            <person name="Bhatt A."/>
            <person name="Kuyare S."/>
            <person name="Yadav A."/>
        </authorList>
    </citation>
    <scope>NUCLEOTIDE SEQUENCE</scope>
    <source>
        <strain evidence="1">APV-1</strain>
    </source>
</reference>
<gene>
    <name evidence="1" type="ORF">QWT87_03595</name>
</gene>
<proteinExistence type="predicted"/>
<keyword evidence="2" id="KW-1185">Reference proteome</keyword>
<accession>A0ABT8TYT9</accession>
<comment type="caution">
    <text evidence="1">The sequence shown here is derived from an EMBL/GenBank/DDBJ whole genome shotgun (WGS) entry which is preliminary data.</text>
</comment>